<dbReference type="InterPro" id="IPR006158">
    <property type="entry name" value="Cobalamin-bd"/>
</dbReference>
<evidence type="ECO:0000256" key="2">
    <source>
        <dbReference type="ARBA" id="ARBA00023285"/>
    </source>
</evidence>
<dbReference type="PANTHER" id="PTHR45833">
    <property type="entry name" value="METHIONINE SYNTHASE"/>
    <property type="match status" value="1"/>
</dbReference>
<protein>
    <submittedName>
        <fullName evidence="4">Methanogenic corrinoid protein MtbC1</fullName>
    </submittedName>
</protein>
<dbReference type="Pfam" id="PF02310">
    <property type="entry name" value="B12-binding"/>
    <property type="match status" value="1"/>
</dbReference>
<keyword evidence="5" id="KW-1185">Reference proteome</keyword>
<dbReference type="InterPro" id="IPR036594">
    <property type="entry name" value="Meth_synthase_dom"/>
</dbReference>
<dbReference type="GO" id="GO:0008705">
    <property type="term" value="F:methionine synthase activity"/>
    <property type="evidence" value="ECO:0007669"/>
    <property type="project" value="TreeGrafter"/>
</dbReference>
<dbReference type="Proteomes" id="UP000293638">
    <property type="component" value="Unassembled WGS sequence"/>
</dbReference>
<keyword evidence="1" id="KW-0479">Metal-binding</keyword>
<feature type="domain" description="B12-binding" evidence="3">
    <location>
        <begin position="88"/>
        <end position="214"/>
    </location>
</feature>
<dbReference type="PROSITE" id="PS51332">
    <property type="entry name" value="B12_BINDING"/>
    <property type="match status" value="1"/>
</dbReference>
<dbReference type="PANTHER" id="PTHR45833:SF1">
    <property type="entry name" value="METHIONINE SYNTHASE"/>
    <property type="match status" value="1"/>
</dbReference>
<dbReference type="SUPFAM" id="SSF52242">
    <property type="entry name" value="Cobalamin (vitamin B12)-binding domain"/>
    <property type="match status" value="1"/>
</dbReference>
<sequence length="332" mass="34858">MTGEAERYLDLLGRPDRAAAVRLALDLVEQGVPAAEVLTGLVCRGQEQVGRLWQAASWDVAREHAATAVSDAVVSAVGLAAPPRTRTAGRVIVCCVEAEWHALPARIVAEVLELAGWDVTFLGASVPPAHLAQYLHDTGPDAVALSCSLASALPRARRMVEACREAGVPVLVGGRGFGPDDLRARRIGANAWAADAAGAVAVLQGWAPFASPPPPVASAWLDEHARLAEARPAVLEGALTALAGAPWTSAYGAEQWERTREDLGHLVDFLAATLYVDDERILADYLAWCREVLTARGVPYAALLAGLRAVRDALPVGLDHAAALLTAAIPLA</sequence>
<gene>
    <name evidence="4" type="ORF">EV189_3355</name>
</gene>
<evidence type="ECO:0000256" key="1">
    <source>
        <dbReference type="ARBA" id="ARBA00022723"/>
    </source>
</evidence>
<evidence type="ECO:0000259" key="3">
    <source>
        <dbReference type="PROSITE" id="PS51332"/>
    </source>
</evidence>
<dbReference type="Gene3D" id="1.10.490.20">
    <property type="entry name" value="Phycocyanins"/>
    <property type="match status" value="1"/>
</dbReference>
<dbReference type="GO" id="GO:0005829">
    <property type="term" value="C:cytosol"/>
    <property type="evidence" value="ECO:0007669"/>
    <property type="project" value="TreeGrafter"/>
</dbReference>
<reference evidence="4 5" key="1">
    <citation type="submission" date="2019-02" db="EMBL/GenBank/DDBJ databases">
        <title>Genomic Encyclopedia of Type Strains, Phase IV (KMG-IV): sequencing the most valuable type-strain genomes for metagenomic binning, comparative biology and taxonomic classification.</title>
        <authorList>
            <person name="Goeker M."/>
        </authorList>
    </citation>
    <scope>NUCLEOTIDE SEQUENCE [LARGE SCALE GENOMIC DNA]</scope>
    <source>
        <strain evidence="4 5">DSM 45622</strain>
    </source>
</reference>
<dbReference type="GO" id="GO:0031419">
    <property type="term" value="F:cobalamin binding"/>
    <property type="evidence" value="ECO:0007669"/>
    <property type="project" value="InterPro"/>
</dbReference>
<organism evidence="4 5">
    <name type="scientific">Motilibacter rhizosphaerae</name>
    <dbReference type="NCBI Taxonomy" id="598652"/>
    <lineage>
        <taxon>Bacteria</taxon>
        <taxon>Bacillati</taxon>
        <taxon>Actinomycetota</taxon>
        <taxon>Actinomycetes</taxon>
        <taxon>Motilibacterales</taxon>
        <taxon>Motilibacteraceae</taxon>
        <taxon>Motilibacter</taxon>
    </lineage>
</organism>
<dbReference type="GO" id="GO:0046872">
    <property type="term" value="F:metal ion binding"/>
    <property type="evidence" value="ECO:0007669"/>
    <property type="project" value="UniProtKB-KW"/>
</dbReference>
<evidence type="ECO:0000313" key="5">
    <source>
        <dbReference type="Proteomes" id="UP000293638"/>
    </source>
</evidence>
<dbReference type="Gene3D" id="1.10.1240.10">
    <property type="entry name" value="Methionine synthase domain"/>
    <property type="match status" value="1"/>
</dbReference>
<dbReference type="AlphaFoldDB" id="A0A4Q7NG91"/>
<comment type="caution">
    <text evidence="4">The sequence shown here is derived from an EMBL/GenBank/DDBJ whole genome shotgun (WGS) entry which is preliminary data.</text>
</comment>
<dbReference type="Gene3D" id="3.40.50.280">
    <property type="entry name" value="Cobalamin-binding domain"/>
    <property type="match status" value="1"/>
</dbReference>
<dbReference type="GO" id="GO:0046653">
    <property type="term" value="P:tetrahydrofolate metabolic process"/>
    <property type="evidence" value="ECO:0007669"/>
    <property type="project" value="TreeGrafter"/>
</dbReference>
<dbReference type="Pfam" id="PF02607">
    <property type="entry name" value="B12-binding_2"/>
    <property type="match status" value="1"/>
</dbReference>
<dbReference type="InterPro" id="IPR038719">
    <property type="entry name" value="Phycobilisome_asu/bsu_sf"/>
</dbReference>
<evidence type="ECO:0000313" key="4">
    <source>
        <dbReference type="EMBL" id="RZS82957.1"/>
    </source>
</evidence>
<dbReference type="GO" id="GO:0050667">
    <property type="term" value="P:homocysteine metabolic process"/>
    <property type="evidence" value="ECO:0007669"/>
    <property type="project" value="TreeGrafter"/>
</dbReference>
<dbReference type="InterPro" id="IPR036724">
    <property type="entry name" value="Cobalamin-bd_sf"/>
</dbReference>
<dbReference type="OrthoDB" id="3782345at2"/>
<dbReference type="EMBL" id="SGXD01000004">
    <property type="protein sequence ID" value="RZS82957.1"/>
    <property type="molecule type" value="Genomic_DNA"/>
</dbReference>
<keyword evidence="2" id="KW-0170">Cobalt</keyword>
<dbReference type="RefSeq" id="WP_130494063.1">
    <property type="nucleotide sequence ID" value="NZ_SGXD01000004.1"/>
</dbReference>
<dbReference type="InterPro" id="IPR050554">
    <property type="entry name" value="Met_Synthase/Corrinoid"/>
</dbReference>
<proteinExistence type="predicted"/>
<accession>A0A4Q7NG91</accession>
<name>A0A4Q7NG91_9ACTN</name>
<dbReference type="InterPro" id="IPR003759">
    <property type="entry name" value="Cbl-bd_cap"/>
</dbReference>